<evidence type="ECO:0000256" key="2">
    <source>
        <dbReference type="ARBA" id="ARBA00022630"/>
    </source>
</evidence>
<sequence length="123" mass="13831">MFSRLVCVSDYEQHAKSVLQKSIYDYYKSGANDQETLADNIAAFSSFGCAFEILNPISFFLFFNSRWKLYPRMLRNVAEIDLSTSVLGQRISMPICVGATAMQCMAHVDGELATVRGRKKVLS</sequence>
<dbReference type="InterPro" id="IPR013785">
    <property type="entry name" value="Aldolase_TIM"/>
</dbReference>
<gene>
    <name evidence="7" type="ORF">Cadr_000021436</name>
</gene>
<accession>A0A5N4CUE5</accession>
<keyword evidence="2" id="KW-0285">Flavoprotein</keyword>
<dbReference type="PANTHER" id="PTHR10578:SF107">
    <property type="entry name" value="2-HYDROXYACID OXIDASE 1"/>
    <property type="match status" value="1"/>
</dbReference>
<comment type="cofactor">
    <cofactor evidence="1">
        <name>FMN</name>
        <dbReference type="ChEBI" id="CHEBI:58210"/>
    </cofactor>
</comment>
<dbReference type="InterPro" id="IPR000262">
    <property type="entry name" value="FMN-dep_DH"/>
</dbReference>
<keyword evidence="8" id="KW-1185">Reference proteome</keyword>
<evidence type="ECO:0000313" key="8">
    <source>
        <dbReference type="Proteomes" id="UP000299084"/>
    </source>
</evidence>
<evidence type="ECO:0000256" key="4">
    <source>
        <dbReference type="ARBA" id="ARBA00023002"/>
    </source>
</evidence>
<dbReference type="EMBL" id="JWIN03000019">
    <property type="protein sequence ID" value="KAB1262471.1"/>
    <property type="molecule type" value="Genomic_DNA"/>
</dbReference>
<keyword evidence="4" id="KW-0560">Oxidoreductase</keyword>
<feature type="domain" description="FMN hydroxy acid dehydrogenase" evidence="6">
    <location>
        <begin position="1"/>
        <end position="123"/>
    </location>
</feature>
<evidence type="ECO:0000259" key="6">
    <source>
        <dbReference type="PROSITE" id="PS51349"/>
    </source>
</evidence>
<proteinExistence type="predicted"/>
<keyword evidence="3" id="KW-0288">FMN</keyword>
<protein>
    <submittedName>
        <fullName evidence="7">Hydroxyacid oxidase 1</fullName>
    </submittedName>
</protein>
<organism evidence="7 8">
    <name type="scientific">Camelus dromedarius</name>
    <name type="common">Dromedary</name>
    <name type="synonym">Arabian camel</name>
    <dbReference type="NCBI Taxonomy" id="9838"/>
    <lineage>
        <taxon>Eukaryota</taxon>
        <taxon>Metazoa</taxon>
        <taxon>Chordata</taxon>
        <taxon>Craniata</taxon>
        <taxon>Vertebrata</taxon>
        <taxon>Euteleostomi</taxon>
        <taxon>Mammalia</taxon>
        <taxon>Eutheria</taxon>
        <taxon>Laurasiatheria</taxon>
        <taxon>Artiodactyla</taxon>
        <taxon>Tylopoda</taxon>
        <taxon>Camelidae</taxon>
        <taxon>Camelus</taxon>
    </lineage>
</organism>
<evidence type="ECO:0000313" key="7">
    <source>
        <dbReference type="EMBL" id="KAB1262471.1"/>
    </source>
</evidence>
<dbReference type="Gene3D" id="3.20.20.70">
    <property type="entry name" value="Aldolase class I"/>
    <property type="match status" value="1"/>
</dbReference>
<feature type="transmembrane region" description="Helical" evidence="5">
    <location>
        <begin position="41"/>
        <end position="63"/>
    </location>
</feature>
<comment type="caution">
    <text evidence="7">The sequence shown here is derived from an EMBL/GenBank/DDBJ whole genome shotgun (WGS) entry which is preliminary data.</text>
</comment>
<dbReference type="PANTHER" id="PTHR10578">
    <property type="entry name" value="S -2-HYDROXY-ACID OXIDASE-RELATED"/>
    <property type="match status" value="1"/>
</dbReference>
<evidence type="ECO:0000256" key="3">
    <source>
        <dbReference type="ARBA" id="ARBA00022643"/>
    </source>
</evidence>
<evidence type="ECO:0000256" key="1">
    <source>
        <dbReference type="ARBA" id="ARBA00001917"/>
    </source>
</evidence>
<dbReference type="InterPro" id="IPR037396">
    <property type="entry name" value="FMN_HAD"/>
</dbReference>
<dbReference type="AlphaFoldDB" id="A0A5N4CUE5"/>
<dbReference type="SUPFAM" id="SSF51395">
    <property type="entry name" value="FMN-linked oxidoreductases"/>
    <property type="match status" value="1"/>
</dbReference>
<keyword evidence="5" id="KW-1133">Transmembrane helix</keyword>
<keyword evidence="5" id="KW-0812">Transmembrane</keyword>
<dbReference type="GO" id="GO:0016491">
    <property type="term" value="F:oxidoreductase activity"/>
    <property type="evidence" value="ECO:0007669"/>
    <property type="project" value="UniProtKB-KW"/>
</dbReference>
<reference evidence="7 8" key="1">
    <citation type="journal article" date="2019" name="Mol. Ecol. Resour.">
        <title>Improving Illumina assemblies with Hi-C and long reads: an example with the North African dromedary.</title>
        <authorList>
            <person name="Elbers J.P."/>
            <person name="Rogers M.F."/>
            <person name="Perelman P.L."/>
            <person name="Proskuryakova A.A."/>
            <person name="Serdyukova N.A."/>
            <person name="Johnson W.E."/>
            <person name="Horin P."/>
            <person name="Corander J."/>
            <person name="Murphy D."/>
            <person name="Burger P.A."/>
        </authorList>
    </citation>
    <scope>NUCLEOTIDE SEQUENCE [LARGE SCALE GENOMIC DNA]</scope>
    <source>
        <strain evidence="7">Drom800</strain>
        <tissue evidence="7">Blood</tissue>
    </source>
</reference>
<keyword evidence="5" id="KW-0472">Membrane</keyword>
<dbReference type="PROSITE" id="PS51349">
    <property type="entry name" value="FMN_HYDROXY_ACID_DH_2"/>
    <property type="match status" value="1"/>
</dbReference>
<dbReference type="Proteomes" id="UP000299084">
    <property type="component" value="Unassembled WGS sequence"/>
</dbReference>
<evidence type="ECO:0000256" key="5">
    <source>
        <dbReference type="SAM" id="Phobius"/>
    </source>
</evidence>
<name>A0A5N4CUE5_CAMDR</name>
<dbReference type="Pfam" id="PF01070">
    <property type="entry name" value="FMN_dh"/>
    <property type="match status" value="1"/>
</dbReference>